<name>A0A316WSI6_9FLAO</name>
<dbReference type="InterPro" id="IPR026341">
    <property type="entry name" value="T9SS_type_B"/>
</dbReference>
<proteinExistence type="predicted"/>
<dbReference type="EMBL" id="PPEG02000002">
    <property type="protein sequence ID" value="PWN64177.1"/>
    <property type="molecule type" value="Genomic_DNA"/>
</dbReference>
<gene>
    <name evidence="1" type="ORF">C1634_006170</name>
</gene>
<organism evidence="1 2">
    <name type="scientific">Chryseobacterium viscerum</name>
    <dbReference type="NCBI Taxonomy" id="1037377"/>
    <lineage>
        <taxon>Bacteria</taxon>
        <taxon>Pseudomonadati</taxon>
        <taxon>Bacteroidota</taxon>
        <taxon>Flavobacteriia</taxon>
        <taxon>Flavobacteriales</taxon>
        <taxon>Weeksellaceae</taxon>
        <taxon>Chryseobacterium group</taxon>
        <taxon>Chryseobacterium</taxon>
    </lineage>
</organism>
<dbReference type="NCBIfam" id="TIGR04131">
    <property type="entry name" value="Bac_Flav_CTERM"/>
    <property type="match status" value="1"/>
</dbReference>
<evidence type="ECO:0000313" key="2">
    <source>
        <dbReference type="Proteomes" id="UP000236413"/>
    </source>
</evidence>
<sequence length="1972" mass="208941">MLLQCITDKQLSPAGICMKIPAFICILLLSSFATKGADLYWIGGSGRWSDINHWSLSSGNSGGQLSPSIPQAGDNVIFDHNSGFTANSKTVSINQESSCHHFSITGAIQAPVFEGTILHIYGTADFQTGTIINSTIYFRSRDTDSVSFNSEVRGSAAIYFIGSGLYQISGTLNSTGKMYFLQGSLNFGSSRITTGFFDQTGCCGSVPSAVVEPRSLDLGSSIVTLTERNSQLSGSPSWNYTGTTLIGGTSQINLTKGADDGYGVSFIGKNGHIYHNVSFTSRANPINPSAYGWYSVAEGNCTFNNLTFASSGFISSNCTIDTLNLARSKTYFVYGAQNISVINNPTQDCEELWTLSGYGGKQAVIKSNRPLNLRNVRLNYLKAVGTGLFSIDNGIDGGQNSGWVFTNTPKDFYWIGGGGNWNDPAHWTVNADGTPSGGCLPSRNDNVFFTRFSGEISSADPVIVNSPDAECKNISWNDVPGNPVFTTAAPKDMLSIFGSSTWQKGMVYQIATTRYMSPDTENTLTSNGITIYGNTEFSTGGGWILNDAFSSPENDILFRNGHLNTNNQAVTVRNFGSATSGLGVRTLTLGSSLITVNGNWSYINYGGSAIHLNAGTSRINLTSDNAYFYYHSGLTYHNLAFTAGGSANLSSLLYSTTTPCTFNSVTFAGSAFINAGGNPTPIATTNLHLSASKKYVLGTNMEVKIGNLTIDGPVCSGMTDISSYSGLTKARLNLVSPATITGARLNGIHATGSTLTVTGGIDGGNNQNVVISPATSRNFYWIGGSGNWSDPKHWTETSNGSADPANTCLPGAMDNVFFNRYSGTDYILSFDVPANCNTMTWEEVPGSKPVLKGLQANPLNINGSLVLQTGMDYDVERTNFVGNTSGNTITTHGVTMDYSAANVSGKGVFFNSASGTWSLSDTFNVKNFGVLSGTFDTNNQTVNADNYFSISGSAASVLNLGSSAINIAGYWDGAGISKLNAGTSIINMMGTMPDSNSSGGGVNNNEFRSKPGLVYNDLYFLNKALPGKIIGYDATSGNTFNTVSFAGESSINGSNQFNILTLGTGKNSRLMPGSTQTVNRLIASSSCRFWNLDNNCISESSSCNSTPKAIIKTLSNLSLNNVRMSGIAVIGGASYTATGIDLGNNSGWIFSQPKAKDLYWIGGSGSWNDPSHWTTHSDGTPSEGGCLPTRFDNVFFNEYSGESPVINIPQLADFHDMTWNKVPGKPTIGGALSCYGSMTLQSSLSHVGGVQFLSSEPGSTITTNGAIVATNFDMNFSGTGSYTFLDDFTTHTRINFTSGILNTNGKTVKALSFNGGNRGDRQSLILGGSKIYLTGEGWLYTGAHLDAGTSNIELTQSANEFKGKDGDLYHTITFNAGDNHNNVLYGGILVDSLIFSSKNSTYQVEAGKTITVNNLLKISGTNCSTVQIQSTDAGKQASLCVKGGNTTFNFISIKDINASCLPFTILPQSTNAGNTTNITFQLSPGTGIGALGPDIKICAGSLPIMLDAGALMPNDNSDIQWMNLTTGEILGSGIRQTITAGGTYRIKVVYGSNCEVTDDIVITIDPVTNLAAQIKITQPTCTVASGAINITPTKGILYSVNGSPYSETLYYHLVSGKHTITAKNASGCLSDTVIVTIDPQPLPPTASISYGMGEFQAIGKVDVVQSGQAGGSFSSFPAGLIIDPKTGSIDLASSTPNQSYSITYTFSHGGCTGSTTASIRINLSPVTIAYPFQDYCAVGSVKVHQTGLTTGKYTASPSGLKINELTGTIDLLGSLPGMYEVIYTYNDGSLRKTAVTTIMVNALPTITITSDLGTEILKGQTLTLTASGGTSYAWIGTDIQSGQNTTSIKVSPKETATYKAIATNLGGCTAVTEITIIVKEDMSLIPNNVITPNGDGKNDTWIIKNIEAYPNNRVYIYDRAGRLLYSKAGYSNDWDGTLHGKLLSEDAYIYVIEPGNGKHFIRGTVSIIWDHQ</sequence>
<dbReference type="RefSeq" id="WP_103231293.1">
    <property type="nucleotide sequence ID" value="NZ_PPEG02000002.1"/>
</dbReference>
<evidence type="ECO:0000313" key="1">
    <source>
        <dbReference type="EMBL" id="PWN64177.1"/>
    </source>
</evidence>
<reference evidence="1 2" key="1">
    <citation type="submission" date="2018-04" db="EMBL/GenBank/DDBJ databases">
        <title>Chryseobacterium oncorhynchi 701B-08T from rainbow trout, and Chryseobacterium viscerum 687B-08T from diseased fish.</title>
        <authorList>
            <person name="Jeong J.-J."/>
            <person name="Lee Y.J."/>
            <person name="Pathiraja D."/>
            <person name="Park B."/>
            <person name="Choi I.-G."/>
            <person name="Kim K.D."/>
        </authorList>
    </citation>
    <scope>NUCLEOTIDE SEQUENCE [LARGE SCALE GENOMIC DNA]</scope>
    <source>
        <strain evidence="1 2">687B-08</strain>
    </source>
</reference>
<protein>
    <submittedName>
        <fullName evidence="1">Gliding motility-associated C-terminal domain-containing protein</fullName>
    </submittedName>
</protein>
<dbReference type="Proteomes" id="UP000236413">
    <property type="component" value="Unassembled WGS sequence"/>
</dbReference>
<dbReference type="Pfam" id="PF13585">
    <property type="entry name" value="CHU_C"/>
    <property type="match status" value="1"/>
</dbReference>
<comment type="caution">
    <text evidence="1">The sequence shown here is derived from an EMBL/GenBank/DDBJ whole genome shotgun (WGS) entry which is preliminary data.</text>
</comment>
<accession>A0A316WSI6</accession>